<feature type="coiled-coil region" evidence="8">
    <location>
        <begin position="114"/>
        <end position="492"/>
    </location>
</feature>
<evidence type="ECO:0000259" key="11">
    <source>
        <dbReference type="PROSITE" id="PS50081"/>
    </source>
</evidence>
<dbReference type="InterPro" id="IPR011993">
    <property type="entry name" value="PH-like_dom_sf"/>
</dbReference>
<dbReference type="InterPro" id="IPR002219">
    <property type="entry name" value="PKC_DAG/PE"/>
</dbReference>
<sequence length="860" mass="98324">MLLSVLLSDFLVVVWFCGPEQVLEVQMKADMADKEMLESSQTKIEEEVSDKCSVISDQKATINAMDSKMSSLEQRISELSEANKLAANSSIYTQKNMKAQEEMISELRQQKFYLESQAGKLEAQNAKLEEHLEKISQQEQSNKSRVVEQETRLRELGLEHEEQKLEIKRQASDLSLSLQERESQISNLQAARLALENQLQQARSELEDTTAEAEEEITVLRAHRDEIQRKFDVLRDSCAVITDLEEQLTALTQDNAELNRQNFYLSKQLDEASDEREDRLHLGQDVDRLRREVADREMHLNNQKQNLVTLKTTCTMLEEQVLELETLNDELLEKERQWEAWRSTLEDEKNQAERRTRDIQRLLDTEKQNRLRSEQRSSESRLAVEQAVKEHQAEIVALQQALKDQKIQAESLTDTMNDLEKKHAMLEMNAHSLQQQLEGERDLKQRLLEEQEKLQLQTDAQKTHIFRLTQGLQDALDQADLLKTERTDLEYQLENVQLHLQAVYSHEKVKMEGTITQQTKLIDFLQAQAHGGSKKKKGLFGRRREDLLAAMAAQAHNQSQNQSQVQGQGQGPVSPLPSIQPVPLQYSDIKLALDKERSRSTELEEALQKMRGELRSLREEALQYQDLGSSAPPASARQQMILKNTATPEERRRVTFEKFSRRLKDSQRERLHHNTAHRFTVGLNMRAAKCTVCLDTVHFGRQAATCLECHALCHPKCSPCLPSTCGMSSDCSLHLTEAPCQRDKGSSPALKEGHMHLEGWMKTPRNGKRGQGWERKYMVLDGTKVSVYEVEPREDSVKPLEEFDLCLTDGEVVVHGAVGASELPNTSKSDVSYVLKLESRCHPPLLAGTVHLLHGSQFPR</sequence>
<keyword evidence="2" id="KW-0597">Phosphoprotein</keyword>
<feature type="coiled-coil region" evidence="8">
    <location>
        <begin position="593"/>
        <end position="627"/>
    </location>
</feature>
<dbReference type="PROSITE" id="PS50081">
    <property type="entry name" value="ZF_DAG_PE_2"/>
    <property type="match status" value="1"/>
</dbReference>
<feature type="chain" id="PRO_5043022539" description="Phorbol-ester/DAG-type domain-containing protein" evidence="10">
    <location>
        <begin position="17"/>
        <end position="860"/>
    </location>
</feature>
<feature type="compositionally biased region" description="Low complexity" evidence="9">
    <location>
        <begin position="557"/>
        <end position="573"/>
    </location>
</feature>
<organism evidence="12 13">
    <name type="scientific">Champsocephalus gunnari</name>
    <name type="common">Mackerel icefish</name>
    <dbReference type="NCBI Taxonomy" id="52237"/>
    <lineage>
        <taxon>Eukaryota</taxon>
        <taxon>Metazoa</taxon>
        <taxon>Chordata</taxon>
        <taxon>Craniata</taxon>
        <taxon>Vertebrata</taxon>
        <taxon>Euteleostomi</taxon>
        <taxon>Actinopterygii</taxon>
        <taxon>Neopterygii</taxon>
        <taxon>Teleostei</taxon>
        <taxon>Neoteleostei</taxon>
        <taxon>Acanthomorphata</taxon>
        <taxon>Eupercaria</taxon>
        <taxon>Perciformes</taxon>
        <taxon>Notothenioidei</taxon>
        <taxon>Channichthyidae</taxon>
        <taxon>Champsocephalus</taxon>
    </lineage>
</organism>
<dbReference type="SUPFAM" id="SSF57889">
    <property type="entry name" value="Cysteine-rich domain"/>
    <property type="match status" value="1"/>
</dbReference>
<gene>
    <name evidence="12" type="ORF">CgunFtcFv8_004732</name>
</gene>
<dbReference type="PANTHER" id="PTHR22988:SF71">
    <property type="entry name" value="CITRON RHO-INTERACTING KINASE"/>
    <property type="match status" value="1"/>
</dbReference>
<evidence type="ECO:0000256" key="4">
    <source>
        <dbReference type="ARBA" id="ARBA00022777"/>
    </source>
</evidence>
<dbReference type="GO" id="GO:0046872">
    <property type="term" value="F:metal ion binding"/>
    <property type="evidence" value="ECO:0007669"/>
    <property type="project" value="UniProtKB-KW"/>
</dbReference>
<feature type="signal peptide" evidence="10">
    <location>
        <begin position="1"/>
        <end position="16"/>
    </location>
</feature>
<keyword evidence="1" id="KW-0723">Serine/threonine-protein kinase</keyword>
<dbReference type="SUPFAM" id="SSF50729">
    <property type="entry name" value="PH domain-like"/>
    <property type="match status" value="1"/>
</dbReference>
<evidence type="ECO:0000313" key="13">
    <source>
        <dbReference type="Proteomes" id="UP001331515"/>
    </source>
</evidence>
<dbReference type="FunFam" id="2.30.29.30:FF:000081">
    <property type="entry name" value="Citron rho-interacting serine/threonine kinase"/>
    <property type="match status" value="1"/>
</dbReference>
<dbReference type="Gene3D" id="2.30.29.30">
    <property type="entry name" value="Pleckstrin-homology domain (PH domain)/Phosphotyrosine-binding domain (PTB)"/>
    <property type="match status" value="1"/>
</dbReference>
<dbReference type="PROSITE" id="PS00479">
    <property type="entry name" value="ZF_DAG_PE_1"/>
    <property type="match status" value="1"/>
</dbReference>
<keyword evidence="4" id="KW-0808">Transferase</keyword>
<name>A0AAN8E172_CHAGU</name>
<evidence type="ECO:0000256" key="7">
    <source>
        <dbReference type="ARBA" id="ARBA00048679"/>
    </source>
</evidence>
<dbReference type="GO" id="GO:0004674">
    <property type="term" value="F:protein serine/threonine kinase activity"/>
    <property type="evidence" value="ECO:0007669"/>
    <property type="project" value="UniProtKB-KW"/>
</dbReference>
<evidence type="ECO:0000256" key="2">
    <source>
        <dbReference type="ARBA" id="ARBA00022553"/>
    </source>
</evidence>
<evidence type="ECO:0000256" key="6">
    <source>
        <dbReference type="ARBA" id="ARBA00047899"/>
    </source>
</evidence>
<dbReference type="EMBL" id="JAURVH010001515">
    <property type="protein sequence ID" value="KAK5933076.1"/>
    <property type="molecule type" value="Genomic_DNA"/>
</dbReference>
<keyword evidence="8" id="KW-0175">Coiled coil</keyword>
<evidence type="ECO:0000256" key="9">
    <source>
        <dbReference type="SAM" id="MobiDB-lite"/>
    </source>
</evidence>
<comment type="caution">
    <text evidence="12">The sequence shown here is derived from an EMBL/GenBank/DDBJ whole genome shotgun (WGS) entry which is preliminary data.</text>
</comment>
<accession>A0AAN8E172</accession>
<dbReference type="CDD" id="cd20814">
    <property type="entry name" value="CRIK"/>
    <property type="match status" value="1"/>
</dbReference>
<dbReference type="PANTHER" id="PTHR22988">
    <property type="entry name" value="MYOTONIC DYSTROPHY S/T KINASE-RELATED"/>
    <property type="match status" value="1"/>
</dbReference>
<comment type="catalytic activity">
    <reaction evidence="7">
        <text>L-seryl-[protein] + ATP = O-phospho-L-seryl-[protein] + ADP + H(+)</text>
        <dbReference type="Rhea" id="RHEA:17989"/>
        <dbReference type="Rhea" id="RHEA-COMP:9863"/>
        <dbReference type="Rhea" id="RHEA-COMP:11604"/>
        <dbReference type="ChEBI" id="CHEBI:15378"/>
        <dbReference type="ChEBI" id="CHEBI:29999"/>
        <dbReference type="ChEBI" id="CHEBI:30616"/>
        <dbReference type="ChEBI" id="CHEBI:83421"/>
        <dbReference type="ChEBI" id="CHEBI:456216"/>
        <dbReference type="EC" id="2.7.11.1"/>
    </reaction>
</comment>
<keyword evidence="3" id="KW-0479">Metal-binding</keyword>
<dbReference type="FunFam" id="3.30.60.20:FF:000018">
    <property type="entry name" value="Citron rho-interacting serine/threonine kinase"/>
    <property type="match status" value="1"/>
</dbReference>
<feature type="region of interest" description="Disordered" evidence="9">
    <location>
        <begin position="554"/>
        <end position="580"/>
    </location>
</feature>
<evidence type="ECO:0000256" key="5">
    <source>
        <dbReference type="ARBA" id="ARBA00022833"/>
    </source>
</evidence>
<dbReference type="InterPro" id="IPR050839">
    <property type="entry name" value="Rho-assoc_Ser/Thr_Kinase"/>
</dbReference>
<evidence type="ECO:0000256" key="3">
    <source>
        <dbReference type="ARBA" id="ARBA00022723"/>
    </source>
</evidence>
<keyword evidence="13" id="KW-1185">Reference proteome</keyword>
<protein>
    <recommendedName>
        <fullName evidence="11">Phorbol-ester/DAG-type domain-containing protein</fullName>
    </recommendedName>
</protein>
<dbReference type="Gene3D" id="3.30.60.20">
    <property type="match status" value="1"/>
</dbReference>
<dbReference type="InterPro" id="IPR046349">
    <property type="entry name" value="C1-like_sf"/>
</dbReference>
<evidence type="ECO:0000256" key="1">
    <source>
        <dbReference type="ARBA" id="ARBA00022527"/>
    </source>
</evidence>
<dbReference type="SMART" id="SM00109">
    <property type="entry name" value="C1"/>
    <property type="match status" value="1"/>
</dbReference>
<reference evidence="12 13" key="1">
    <citation type="journal article" date="2023" name="Mol. Biol. Evol.">
        <title>Genomics of Secondarily Temperate Adaptation in the Only Non-Antarctic Icefish.</title>
        <authorList>
            <person name="Rivera-Colon A.G."/>
            <person name="Rayamajhi N."/>
            <person name="Minhas B.F."/>
            <person name="Madrigal G."/>
            <person name="Bilyk K.T."/>
            <person name="Yoon V."/>
            <person name="Hune M."/>
            <person name="Gregory S."/>
            <person name="Cheng C.H.C."/>
            <person name="Catchen J.M."/>
        </authorList>
    </citation>
    <scope>NUCLEOTIDE SEQUENCE [LARGE SCALE GENOMIC DNA]</scope>
    <source>
        <tissue evidence="12">White muscle</tissue>
    </source>
</reference>
<keyword evidence="4" id="KW-0418">Kinase</keyword>
<feature type="coiled-coil region" evidence="8">
    <location>
        <begin position="55"/>
        <end position="89"/>
    </location>
</feature>
<keyword evidence="5" id="KW-0862">Zinc</keyword>
<proteinExistence type="predicted"/>
<keyword evidence="10" id="KW-0732">Signal</keyword>
<dbReference type="Proteomes" id="UP001331515">
    <property type="component" value="Unassembled WGS sequence"/>
</dbReference>
<evidence type="ECO:0000256" key="8">
    <source>
        <dbReference type="SAM" id="Coils"/>
    </source>
</evidence>
<comment type="catalytic activity">
    <reaction evidence="6">
        <text>L-threonyl-[protein] + ATP = O-phospho-L-threonyl-[protein] + ADP + H(+)</text>
        <dbReference type="Rhea" id="RHEA:46608"/>
        <dbReference type="Rhea" id="RHEA-COMP:11060"/>
        <dbReference type="Rhea" id="RHEA-COMP:11605"/>
        <dbReference type="ChEBI" id="CHEBI:15378"/>
        <dbReference type="ChEBI" id="CHEBI:30013"/>
        <dbReference type="ChEBI" id="CHEBI:30616"/>
        <dbReference type="ChEBI" id="CHEBI:61977"/>
        <dbReference type="ChEBI" id="CHEBI:456216"/>
        <dbReference type="EC" id="2.7.11.1"/>
    </reaction>
</comment>
<dbReference type="AlphaFoldDB" id="A0AAN8E172"/>
<evidence type="ECO:0000256" key="10">
    <source>
        <dbReference type="SAM" id="SignalP"/>
    </source>
</evidence>
<feature type="domain" description="Phorbol-ester/DAG-type" evidence="11">
    <location>
        <begin position="676"/>
        <end position="725"/>
    </location>
</feature>
<evidence type="ECO:0000313" key="12">
    <source>
        <dbReference type="EMBL" id="KAK5933076.1"/>
    </source>
</evidence>